<dbReference type="EMBL" id="CP074694">
    <property type="protein sequence ID" value="QVL30986.1"/>
    <property type="molecule type" value="Genomic_DNA"/>
</dbReference>
<evidence type="ECO:0000313" key="7">
    <source>
        <dbReference type="EMBL" id="QVL30986.1"/>
    </source>
</evidence>
<dbReference type="Pfam" id="PF01975">
    <property type="entry name" value="SurE"/>
    <property type="match status" value="1"/>
</dbReference>
<dbReference type="NCBIfam" id="TIGR00087">
    <property type="entry name" value="surE"/>
    <property type="match status" value="1"/>
</dbReference>
<evidence type="ECO:0000256" key="5">
    <source>
        <dbReference type="ARBA" id="ARBA00022801"/>
    </source>
</evidence>
<evidence type="ECO:0000256" key="3">
    <source>
        <dbReference type="ARBA" id="ARBA00012643"/>
    </source>
</evidence>
<evidence type="ECO:0000259" key="6">
    <source>
        <dbReference type="Pfam" id="PF01975"/>
    </source>
</evidence>
<evidence type="ECO:0000256" key="2">
    <source>
        <dbReference type="ARBA" id="ARBA00011062"/>
    </source>
</evidence>
<dbReference type="AlphaFoldDB" id="A0A8E6EX85"/>
<proteinExistence type="inferred from homology"/>
<dbReference type="RefSeq" id="WP_213494868.1">
    <property type="nucleotide sequence ID" value="NZ_CP074694.1"/>
</dbReference>
<reference evidence="7" key="1">
    <citation type="submission" date="2021-05" db="EMBL/GenBank/DDBJ databases">
        <title>Complete genome sequence of the cellulolytic planctomycete Telmatocola sphagniphila SP2T and characterization of the first cellulase from planctomycetes.</title>
        <authorList>
            <person name="Rakitin A.L."/>
            <person name="Beletsky A.V."/>
            <person name="Naumoff D.G."/>
            <person name="Kulichevskaya I.S."/>
            <person name="Mardanov A.V."/>
            <person name="Ravin N.V."/>
            <person name="Dedysh S.N."/>
        </authorList>
    </citation>
    <scope>NUCLEOTIDE SEQUENCE</scope>
    <source>
        <strain evidence="7">SP2T</strain>
    </source>
</reference>
<organism evidence="7 8">
    <name type="scientific">Telmatocola sphagniphila</name>
    <dbReference type="NCBI Taxonomy" id="1123043"/>
    <lineage>
        <taxon>Bacteria</taxon>
        <taxon>Pseudomonadati</taxon>
        <taxon>Planctomycetota</taxon>
        <taxon>Planctomycetia</taxon>
        <taxon>Gemmatales</taxon>
        <taxon>Gemmataceae</taxon>
    </lineage>
</organism>
<keyword evidence="5 7" id="KW-0378">Hydrolase</keyword>
<dbReference type="InterPro" id="IPR002828">
    <property type="entry name" value="SurE-like_Pase/nucleotidase"/>
</dbReference>
<keyword evidence="8" id="KW-1185">Reference proteome</keyword>
<dbReference type="EC" id="3.1.3.5" evidence="3"/>
<protein>
    <recommendedName>
        <fullName evidence="3">5'-nucleotidase</fullName>
        <ecNumber evidence="3">3.1.3.5</ecNumber>
    </recommendedName>
</protein>
<comment type="catalytic activity">
    <reaction evidence="1">
        <text>a ribonucleoside 5'-phosphate + H2O = a ribonucleoside + phosphate</text>
        <dbReference type="Rhea" id="RHEA:12484"/>
        <dbReference type="ChEBI" id="CHEBI:15377"/>
        <dbReference type="ChEBI" id="CHEBI:18254"/>
        <dbReference type="ChEBI" id="CHEBI:43474"/>
        <dbReference type="ChEBI" id="CHEBI:58043"/>
        <dbReference type="EC" id="3.1.3.5"/>
    </reaction>
</comment>
<dbReference type="SUPFAM" id="SSF64167">
    <property type="entry name" value="SurE-like"/>
    <property type="match status" value="1"/>
</dbReference>
<evidence type="ECO:0000256" key="4">
    <source>
        <dbReference type="ARBA" id="ARBA00022723"/>
    </source>
</evidence>
<dbReference type="Gene3D" id="3.40.1210.10">
    <property type="entry name" value="Survival protein SurE-like phosphatase/nucleotidase"/>
    <property type="match status" value="1"/>
</dbReference>
<dbReference type="PANTHER" id="PTHR30457">
    <property type="entry name" value="5'-NUCLEOTIDASE SURE"/>
    <property type="match status" value="1"/>
</dbReference>
<dbReference type="GO" id="GO:0046872">
    <property type="term" value="F:metal ion binding"/>
    <property type="evidence" value="ECO:0007669"/>
    <property type="project" value="UniProtKB-KW"/>
</dbReference>
<evidence type="ECO:0000313" key="8">
    <source>
        <dbReference type="Proteomes" id="UP000676194"/>
    </source>
</evidence>
<dbReference type="Proteomes" id="UP000676194">
    <property type="component" value="Chromosome"/>
</dbReference>
<comment type="similarity">
    <text evidence="2">Belongs to the SurE nucleotidase family.</text>
</comment>
<evidence type="ECO:0000256" key="1">
    <source>
        <dbReference type="ARBA" id="ARBA00000815"/>
    </source>
</evidence>
<keyword evidence="4" id="KW-0479">Metal-binding</keyword>
<dbReference type="PANTHER" id="PTHR30457:SF0">
    <property type="entry name" value="PHOSPHATASE, PUTATIVE (AFU_ORTHOLOGUE AFUA_4G01070)-RELATED"/>
    <property type="match status" value="1"/>
</dbReference>
<name>A0A8E6EX85_9BACT</name>
<dbReference type="KEGG" id="tsph:KIH39_19325"/>
<sequence length="227" mass="25304">MKILLTNDDGIDAVGLSVLAEAAKKYGDIYWMAPIGAQSGCSHQVTAHAPLRVEHFGANRFAVNGFPADCVRVALRHLRIQPDWIFSGVNHGGNLGVDVFLSGTMAAVREGAIYGIPGIGFSHYRAKNRDFDWDRVARMLPRAIEAIFELPREKKEYWSVNFPHLSAEIADPDVDFCQLDTTPMAFDWVKNGDQIDYLSHYHERLRTNGSDVQACFNGKIAITKLLL</sequence>
<gene>
    <name evidence="7" type="primary">surE</name>
    <name evidence="7" type="ORF">KIH39_19325</name>
</gene>
<feature type="domain" description="Survival protein SurE-like phosphatase/nucleotidase" evidence="6">
    <location>
        <begin position="3"/>
        <end position="169"/>
    </location>
</feature>
<dbReference type="InterPro" id="IPR036523">
    <property type="entry name" value="SurE-like_sf"/>
</dbReference>
<accession>A0A8E6EX85</accession>
<dbReference type="GO" id="GO:0008253">
    <property type="term" value="F:5'-nucleotidase activity"/>
    <property type="evidence" value="ECO:0007669"/>
    <property type="project" value="UniProtKB-EC"/>
</dbReference>
<dbReference type="InterPro" id="IPR030048">
    <property type="entry name" value="SurE"/>
</dbReference>
<dbReference type="NCBIfam" id="NF001493">
    <property type="entry name" value="PRK00346.2-3"/>
    <property type="match status" value="1"/>
</dbReference>